<evidence type="ECO:0000313" key="13">
    <source>
        <dbReference type="EMBL" id="KAE8972973.1"/>
    </source>
</evidence>
<evidence type="ECO:0000256" key="3">
    <source>
        <dbReference type="ARBA" id="ARBA00012590"/>
    </source>
</evidence>
<feature type="chain" id="PRO_5033524796" description="endo-1,4-beta-xylanase" evidence="10">
    <location>
        <begin position="22"/>
        <end position="354"/>
    </location>
</feature>
<reference evidence="14 16" key="1">
    <citation type="submission" date="2018-08" db="EMBL/GenBank/DDBJ databases">
        <title>Genomic investigation of the strawberry pathogen Phytophthora fragariae indicates pathogenicity is determined by transcriptional variation in three key races.</title>
        <authorList>
            <person name="Adams T.M."/>
            <person name="Armitage A.D."/>
            <person name="Sobczyk M.K."/>
            <person name="Bates H.J."/>
            <person name="Dunwell J.M."/>
            <person name="Nellist C.F."/>
            <person name="Harrison R.J."/>
        </authorList>
    </citation>
    <scope>NUCLEOTIDE SEQUENCE [LARGE SCALE GENOMIC DNA]</scope>
    <source>
        <strain evidence="13 15">SCRP249</strain>
        <strain evidence="12 17">SCRP324</strain>
        <strain evidence="14 16">SCRP333</strain>
    </source>
</reference>
<name>A0A6A4CDQ9_9STRA</name>
<dbReference type="PANTHER" id="PTHR31490">
    <property type="entry name" value="GLYCOSYL HYDROLASE"/>
    <property type="match status" value="1"/>
</dbReference>
<dbReference type="EC" id="3.2.1.8" evidence="3"/>
<comment type="catalytic activity">
    <reaction evidence="1">
        <text>Endohydrolysis of (1-&gt;4)-beta-D-xylosidic linkages in xylans.</text>
        <dbReference type="EC" id="3.2.1.8"/>
    </reaction>
</comment>
<keyword evidence="6" id="KW-0378">Hydrolase</keyword>
<accession>A0A6A4CDQ9</accession>
<dbReference type="InterPro" id="IPR017853">
    <property type="entry name" value="GH"/>
</dbReference>
<evidence type="ECO:0000256" key="9">
    <source>
        <dbReference type="ARBA" id="ARBA00023326"/>
    </source>
</evidence>
<evidence type="ECO:0000313" key="17">
    <source>
        <dbReference type="Proteomes" id="UP000435112"/>
    </source>
</evidence>
<evidence type="ECO:0000313" key="15">
    <source>
        <dbReference type="Proteomes" id="UP000429607"/>
    </source>
</evidence>
<keyword evidence="9" id="KW-0624">Polysaccharide degradation</keyword>
<dbReference type="InterPro" id="IPR044846">
    <property type="entry name" value="GH10"/>
</dbReference>
<evidence type="ECO:0000256" key="6">
    <source>
        <dbReference type="ARBA" id="ARBA00022801"/>
    </source>
</evidence>
<evidence type="ECO:0000256" key="4">
    <source>
        <dbReference type="ARBA" id="ARBA00022651"/>
    </source>
</evidence>
<evidence type="ECO:0000313" key="14">
    <source>
        <dbReference type="EMBL" id="KAE9285124.1"/>
    </source>
</evidence>
<dbReference type="Proteomes" id="UP000435112">
    <property type="component" value="Unassembled WGS sequence"/>
</dbReference>
<evidence type="ECO:0000256" key="1">
    <source>
        <dbReference type="ARBA" id="ARBA00000681"/>
    </source>
</evidence>
<proteinExistence type="inferred from homology"/>
<dbReference type="AlphaFoldDB" id="A0A6A4CDQ9"/>
<evidence type="ECO:0000256" key="7">
    <source>
        <dbReference type="ARBA" id="ARBA00023277"/>
    </source>
</evidence>
<dbReference type="Pfam" id="PF00331">
    <property type="entry name" value="Glyco_hydro_10"/>
    <property type="match status" value="1"/>
</dbReference>
<feature type="signal peptide" evidence="10">
    <location>
        <begin position="1"/>
        <end position="21"/>
    </location>
</feature>
<keyword evidence="8" id="KW-0326">Glycosidase</keyword>
<dbReference type="Proteomes" id="UP000434957">
    <property type="component" value="Unassembled WGS sequence"/>
</dbReference>
<dbReference type="EMBL" id="QXFT01003508">
    <property type="protein sequence ID" value="KAE9285124.1"/>
    <property type="molecule type" value="Genomic_DNA"/>
</dbReference>
<evidence type="ECO:0000256" key="2">
    <source>
        <dbReference type="ARBA" id="ARBA00007495"/>
    </source>
</evidence>
<dbReference type="GO" id="GO:0031176">
    <property type="term" value="F:endo-1,4-beta-xylanase activity"/>
    <property type="evidence" value="ECO:0007669"/>
    <property type="project" value="UniProtKB-EC"/>
</dbReference>
<evidence type="ECO:0000313" key="16">
    <source>
        <dbReference type="Proteomes" id="UP000434957"/>
    </source>
</evidence>
<evidence type="ECO:0000256" key="10">
    <source>
        <dbReference type="SAM" id="SignalP"/>
    </source>
</evidence>
<dbReference type="Proteomes" id="UP000429607">
    <property type="component" value="Unassembled WGS sequence"/>
</dbReference>
<dbReference type="PROSITE" id="PS51760">
    <property type="entry name" value="GH10_2"/>
    <property type="match status" value="1"/>
</dbReference>
<evidence type="ECO:0000256" key="8">
    <source>
        <dbReference type="ARBA" id="ARBA00023295"/>
    </source>
</evidence>
<keyword evidence="4" id="KW-0858">Xylan degradation</keyword>
<comment type="caution">
    <text evidence="14">The sequence shown here is derived from an EMBL/GenBank/DDBJ whole genome shotgun (WGS) entry which is preliminary data.</text>
</comment>
<dbReference type="SUPFAM" id="SSF51445">
    <property type="entry name" value="(Trans)glycosidases"/>
    <property type="match status" value="1"/>
</dbReference>
<evidence type="ECO:0000313" key="12">
    <source>
        <dbReference type="EMBL" id="KAE8972037.1"/>
    </source>
</evidence>
<dbReference type="EMBL" id="QXFU01003891">
    <property type="protein sequence ID" value="KAE8972037.1"/>
    <property type="molecule type" value="Genomic_DNA"/>
</dbReference>
<dbReference type="PANTHER" id="PTHR31490:SF88">
    <property type="entry name" value="BETA-XYLANASE"/>
    <property type="match status" value="1"/>
</dbReference>
<keyword evidence="16" id="KW-1185">Reference proteome</keyword>
<dbReference type="EMBL" id="QXFV01003913">
    <property type="protein sequence ID" value="KAE8972973.1"/>
    <property type="molecule type" value="Genomic_DNA"/>
</dbReference>
<keyword evidence="7" id="KW-0119">Carbohydrate metabolism</keyword>
<dbReference type="InterPro" id="IPR001000">
    <property type="entry name" value="GH10_dom"/>
</dbReference>
<evidence type="ECO:0000259" key="11">
    <source>
        <dbReference type="PROSITE" id="PS51760"/>
    </source>
</evidence>
<gene>
    <name evidence="13" type="ORF">PR001_g26448</name>
    <name evidence="12" type="ORF">PR002_g26635</name>
    <name evidence="14" type="ORF">PR003_g26674</name>
</gene>
<dbReference type="Gene3D" id="3.20.20.80">
    <property type="entry name" value="Glycosidases"/>
    <property type="match status" value="1"/>
</dbReference>
<organism evidence="14 16">
    <name type="scientific">Phytophthora rubi</name>
    <dbReference type="NCBI Taxonomy" id="129364"/>
    <lineage>
        <taxon>Eukaryota</taxon>
        <taxon>Sar</taxon>
        <taxon>Stramenopiles</taxon>
        <taxon>Oomycota</taxon>
        <taxon>Peronosporomycetes</taxon>
        <taxon>Peronosporales</taxon>
        <taxon>Peronosporaceae</taxon>
        <taxon>Phytophthora</taxon>
    </lineage>
</organism>
<protein>
    <recommendedName>
        <fullName evidence="3">endo-1,4-beta-xylanase</fullName>
        <ecNumber evidence="3">3.2.1.8</ecNumber>
    </recommendedName>
</protein>
<sequence length="354" mass="38712">MTCNGRFALIVGALSLAVARGDSFIKSTYAGSKGLNDLAKATGRYMGTATDIGELSDPYYVKQLKNISEFGMITPANAIKWDANEPSQNAFSFTKGDQIVALAKASGAKVRCHTLVWHQQVPSWVQNLGKADLLAALKNHITKVMTHFGDSCYAWDVVNEAMGDDGSYRKSFWYTKTGTEYISTAFKTASAVKKSLGLKTKLYYNDYNTNVINTKSTAVLNLFKSLINAGVEVNGVGFQAHLSYSDTASASDQISNMRRFEALKLDVALTELDVKTSSTTPSTAEQNKQVAVYTNAVLACRKLSKCVGVTIWDFVDTYTWLSSSAPLPWYQPKGKNTPLVRKVAYDGIAKAWQS</sequence>
<keyword evidence="5 10" id="KW-0732">Signal</keyword>
<dbReference type="OrthoDB" id="3055998at2759"/>
<feature type="domain" description="GH10" evidence="11">
    <location>
        <begin position="32"/>
        <end position="351"/>
    </location>
</feature>
<dbReference type="SMART" id="SM00633">
    <property type="entry name" value="Glyco_10"/>
    <property type="match status" value="1"/>
</dbReference>
<comment type="similarity">
    <text evidence="2">Belongs to the glycosyl hydrolase 10 (cellulase F) family.</text>
</comment>
<dbReference type="PRINTS" id="PR00134">
    <property type="entry name" value="GLHYDRLASE10"/>
</dbReference>
<evidence type="ECO:0000256" key="5">
    <source>
        <dbReference type="ARBA" id="ARBA00022729"/>
    </source>
</evidence>
<dbReference type="GO" id="GO:0045493">
    <property type="term" value="P:xylan catabolic process"/>
    <property type="evidence" value="ECO:0007669"/>
    <property type="project" value="UniProtKB-KW"/>
</dbReference>